<keyword evidence="4" id="KW-1185">Reference proteome</keyword>
<evidence type="ECO:0000256" key="1">
    <source>
        <dbReference type="SAM" id="MobiDB-lite"/>
    </source>
</evidence>
<evidence type="ECO:0000259" key="2">
    <source>
        <dbReference type="Pfam" id="PF07812"/>
    </source>
</evidence>
<name>A0ABY5D307_9ACTN</name>
<reference evidence="3" key="1">
    <citation type="submission" date="2022-06" db="EMBL/GenBank/DDBJ databases">
        <authorList>
            <person name="Ping M."/>
        </authorList>
    </citation>
    <scope>NUCLEOTIDE SEQUENCE</scope>
    <source>
        <strain evidence="3">JCM11759T</strain>
    </source>
</reference>
<sequence>MNRDAAVDRRNAVPPVVFLGPTLPVAEARAVLEADYRPPAAQGDLYRAALDRPPAICLVDGYFSRVPAVWHKEVLWAMQQGVHVFGSSSMGALRAAELDTFGMVGVGRVYEAYRDGELEADDEVAVAHGPAESGYRAVSDALVNIRATLGAAVADGAVSAKVAGELVEVARGLFYPDRSYPQLLEAAAARGIDPAEISELRSRLPELRVDRKRLDALELLRTVDERLRAGLEPKDVEYSVADSQVWARARALSGGARTGDDGADFAQVTEELRLLPGRPQTSAYRAAYKEALLRHLMLAEADRARLTPAPEEVEAAGERLLTALGGSAAPSAAVLDRWAREQARLRLVEARHYTATLSRLPDHLHVSGLRSEVAEAAAHKSRLVAERLGRLPSAAEAGFDEEELLRWFFHERRGEPVPADVAAHARAAGFGSTEEFRRALVLDRLAHPSENDTRDHTPDHDGERPR</sequence>
<dbReference type="Pfam" id="PF07812">
    <property type="entry name" value="TfuA"/>
    <property type="match status" value="1"/>
</dbReference>
<dbReference type="RefSeq" id="WP_254416819.1">
    <property type="nucleotide sequence ID" value="NZ_BAAAJB010000003.1"/>
</dbReference>
<dbReference type="EMBL" id="CP099837">
    <property type="protein sequence ID" value="USY17240.1"/>
    <property type="molecule type" value="Genomic_DNA"/>
</dbReference>
<evidence type="ECO:0000313" key="4">
    <source>
        <dbReference type="Proteomes" id="UP001055940"/>
    </source>
</evidence>
<protein>
    <submittedName>
        <fullName evidence="3">TfuA-like protein</fullName>
    </submittedName>
</protein>
<feature type="region of interest" description="Disordered" evidence="1">
    <location>
        <begin position="445"/>
        <end position="466"/>
    </location>
</feature>
<organism evidence="3 4">
    <name type="scientific">Nocardiopsis exhalans</name>
    <dbReference type="NCBI Taxonomy" id="163604"/>
    <lineage>
        <taxon>Bacteria</taxon>
        <taxon>Bacillati</taxon>
        <taxon>Actinomycetota</taxon>
        <taxon>Actinomycetes</taxon>
        <taxon>Streptosporangiales</taxon>
        <taxon>Nocardiopsidaceae</taxon>
        <taxon>Nocardiopsis</taxon>
    </lineage>
</organism>
<feature type="domain" description="TfuA-like core" evidence="2">
    <location>
        <begin position="60"/>
        <end position="179"/>
    </location>
</feature>
<gene>
    <name evidence="3" type="ORF">NE857_17960</name>
</gene>
<evidence type="ECO:0000313" key="3">
    <source>
        <dbReference type="EMBL" id="USY17240.1"/>
    </source>
</evidence>
<dbReference type="InterPro" id="IPR012924">
    <property type="entry name" value="TfuA_core"/>
</dbReference>
<proteinExistence type="predicted"/>
<accession>A0ABY5D307</accession>
<dbReference type="Proteomes" id="UP001055940">
    <property type="component" value="Chromosome"/>
</dbReference>